<evidence type="ECO:0000256" key="8">
    <source>
        <dbReference type="ARBA" id="ARBA00023002"/>
    </source>
</evidence>
<feature type="domain" description="FAD-binding PCMH-type" evidence="11">
    <location>
        <begin position="55"/>
        <end position="236"/>
    </location>
</feature>
<dbReference type="Gene3D" id="3.30.465.10">
    <property type="match status" value="2"/>
</dbReference>
<feature type="chain" id="PRO_5002363507" description="cytokinin dehydrogenase" evidence="10">
    <location>
        <begin position="23"/>
        <end position="1047"/>
    </location>
</feature>
<dbReference type="EC" id="1.5.99.12" evidence="5"/>
<reference evidence="12" key="1">
    <citation type="submission" date="2015-04" db="UniProtKB">
        <authorList>
            <consortium name="EnsemblPlants"/>
        </authorList>
    </citation>
    <scope>IDENTIFICATION</scope>
    <source>
        <strain evidence="12">SL10</strain>
    </source>
</reference>
<comment type="catalytic activity">
    <reaction evidence="9">
        <text>N(6)-dimethylallyladenine + A + H2O = 3-methyl-2-butenal + adenine + AH2</text>
        <dbReference type="Rhea" id="RHEA:13625"/>
        <dbReference type="ChEBI" id="CHEBI:13193"/>
        <dbReference type="ChEBI" id="CHEBI:15377"/>
        <dbReference type="ChEBI" id="CHEBI:15825"/>
        <dbReference type="ChEBI" id="CHEBI:16708"/>
        <dbReference type="ChEBI" id="CHEBI:17499"/>
        <dbReference type="ChEBI" id="CHEBI:17660"/>
        <dbReference type="EC" id="1.5.99.12"/>
    </reaction>
</comment>
<dbReference type="Gramene" id="ONIVA11G03250.1">
    <property type="protein sequence ID" value="ONIVA11G03250.1"/>
    <property type="gene ID" value="ONIVA11G03250"/>
</dbReference>
<dbReference type="InterPro" id="IPR016164">
    <property type="entry name" value="FAD-linked_Oxase-like_C"/>
</dbReference>
<evidence type="ECO:0000259" key="11">
    <source>
        <dbReference type="PROSITE" id="PS51387"/>
    </source>
</evidence>
<feature type="domain" description="FAD-binding PCMH-type" evidence="11">
    <location>
        <begin position="578"/>
        <end position="756"/>
    </location>
</feature>
<dbReference type="InterPro" id="IPR006093">
    <property type="entry name" value="Oxy_OxRdtase_FAD_BS"/>
</dbReference>
<dbReference type="Gene3D" id="3.30.43.10">
    <property type="entry name" value="Uridine Diphospho-n-acetylenolpyruvylglucosamine Reductase, domain 2"/>
    <property type="match status" value="2"/>
</dbReference>
<evidence type="ECO:0000313" key="13">
    <source>
        <dbReference type="Proteomes" id="UP000006591"/>
    </source>
</evidence>
<evidence type="ECO:0000256" key="6">
    <source>
        <dbReference type="ARBA" id="ARBA00022630"/>
    </source>
</evidence>
<comment type="subunit">
    <text evidence="4">Monomer.</text>
</comment>
<dbReference type="eggNOG" id="KOG1231">
    <property type="taxonomic scope" value="Eukaryota"/>
</dbReference>
<feature type="signal peptide" evidence="10">
    <location>
        <begin position="1"/>
        <end position="22"/>
    </location>
</feature>
<accession>A0A0E0IYA7</accession>
<dbReference type="EnsemblPlants" id="ONIVA11G03250.1">
    <property type="protein sequence ID" value="ONIVA11G03250.1"/>
    <property type="gene ID" value="ONIVA11G03250"/>
</dbReference>
<evidence type="ECO:0000256" key="7">
    <source>
        <dbReference type="ARBA" id="ARBA00022827"/>
    </source>
</evidence>
<dbReference type="InterPro" id="IPR015345">
    <property type="entry name" value="Cytokinin_DH_FAD/cytokin-bd"/>
</dbReference>
<evidence type="ECO:0000256" key="1">
    <source>
        <dbReference type="ARBA" id="ARBA00001974"/>
    </source>
</evidence>
<reference evidence="12" key="2">
    <citation type="submission" date="2018-04" db="EMBL/GenBank/DDBJ databases">
        <title>OnivRS2 (Oryza nivara Reference Sequence Version 2).</title>
        <authorList>
            <person name="Zhang J."/>
            <person name="Kudrna D."/>
            <person name="Lee S."/>
            <person name="Talag J."/>
            <person name="Rajasekar S."/>
            <person name="Welchert J."/>
            <person name="Hsing Y.-I."/>
            <person name="Wing R.A."/>
        </authorList>
    </citation>
    <scope>NUCLEOTIDE SEQUENCE [LARGE SCALE GENOMIC DNA]</scope>
    <source>
        <strain evidence="12">SL10</strain>
    </source>
</reference>
<dbReference type="HOGENOM" id="CLU_010822_0_0_1"/>
<keyword evidence="13" id="KW-1185">Reference proteome</keyword>
<comment type="cofactor">
    <cofactor evidence="1">
        <name>FAD</name>
        <dbReference type="ChEBI" id="CHEBI:57692"/>
    </cofactor>
</comment>
<dbReference type="InterPro" id="IPR016170">
    <property type="entry name" value="Cytok_DH_C_sf"/>
</dbReference>
<organism evidence="12">
    <name type="scientific">Oryza nivara</name>
    <name type="common">Indian wild rice</name>
    <name type="synonym">Oryza sativa f. spontanea</name>
    <dbReference type="NCBI Taxonomy" id="4536"/>
    <lineage>
        <taxon>Eukaryota</taxon>
        <taxon>Viridiplantae</taxon>
        <taxon>Streptophyta</taxon>
        <taxon>Embryophyta</taxon>
        <taxon>Tracheophyta</taxon>
        <taxon>Spermatophyta</taxon>
        <taxon>Magnoliopsida</taxon>
        <taxon>Liliopsida</taxon>
        <taxon>Poales</taxon>
        <taxon>Poaceae</taxon>
        <taxon>BOP clade</taxon>
        <taxon>Oryzoideae</taxon>
        <taxon>Oryzeae</taxon>
        <taxon>Oryzinae</taxon>
        <taxon>Oryza</taxon>
    </lineage>
</organism>
<dbReference type="OMA" id="MCSIAFM"/>
<dbReference type="PANTHER" id="PTHR13878:SF127">
    <property type="entry name" value="CYTOKININ DEHYDROGENASE 3"/>
    <property type="match status" value="1"/>
</dbReference>
<dbReference type="InterPro" id="IPR016169">
    <property type="entry name" value="FAD-bd_PCMH_sub2"/>
</dbReference>
<dbReference type="SUPFAM" id="SSF56176">
    <property type="entry name" value="FAD-binding/transporter-associated domain-like"/>
    <property type="match status" value="2"/>
</dbReference>
<evidence type="ECO:0000256" key="9">
    <source>
        <dbReference type="ARBA" id="ARBA00048224"/>
    </source>
</evidence>
<dbReference type="Proteomes" id="UP000006591">
    <property type="component" value="Chromosome 11"/>
</dbReference>
<keyword evidence="10" id="KW-0732">Signal</keyword>
<keyword evidence="6" id="KW-0285">Flavoprotein</keyword>
<evidence type="ECO:0000256" key="2">
    <source>
        <dbReference type="ARBA" id="ARBA00004239"/>
    </source>
</evidence>
<dbReference type="Pfam" id="PF01565">
    <property type="entry name" value="FAD_binding_4"/>
    <property type="match status" value="2"/>
</dbReference>
<dbReference type="InterPro" id="IPR050432">
    <property type="entry name" value="FAD-linked_Oxidoreductases_BP"/>
</dbReference>
<dbReference type="PANTHER" id="PTHR13878">
    <property type="entry name" value="GULONOLACTONE OXIDASE"/>
    <property type="match status" value="1"/>
</dbReference>
<protein>
    <recommendedName>
        <fullName evidence="5">cytokinin dehydrogenase</fullName>
        <ecNumber evidence="5">1.5.99.12</ecNumber>
    </recommendedName>
</protein>
<comment type="subcellular location">
    <subcellularLocation>
        <location evidence="2">Secreted</location>
        <location evidence="2">Extracellular space</location>
    </subcellularLocation>
</comment>
<dbReference type="PROSITE" id="PS51257">
    <property type="entry name" value="PROKAR_LIPOPROTEIN"/>
    <property type="match status" value="1"/>
</dbReference>
<dbReference type="GO" id="GO:0071949">
    <property type="term" value="F:FAD binding"/>
    <property type="evidence" value="ECO:0007669"/>
    <property type="project" value="InterPro"/>
</dbReference>
<dbReference type="InterPro" id="IPR036318">
    <property type="entry name" value="FAD-bd_PCMH-like_sf"/>
</dbReference>
<dbReference type="STRING" id="4536.A0A0E0IYA7"/>
<keyword evidence="8" id="KW-0560">Oxidoreductase</keyword>
<dbReference type="InterPro" id="IPR006094">
    <property type="entry name" value="Oxid_FAD_bind_N"/>
</dbReference>
<dbReference type="Pfam" id="PF09265">
    <property type="entry name" value="Cytokin-bind"/>
    <property type="match status" value="2"/>
</dbReference>
<dbReference type="GO" id="GO:0009690">
    <property type="term" value="P:cytokinin metabolic process"/>
    <property type="evidence" value="ECO:0007669"/>
    <property type="project" value="InterPro"/>
</dbReference>
<dbReference type="SUPFAM" id="SSF55103">
    <property type="entry name" value="FAD-linked oxidases, C-terminal domain"/>
    <property type="match status" value="2"/>
</dbReference>
<dbReference type="GO" id="GO:0019139">
    <property type="term" value="F:cytokinin dehydrogenase activity"/>
    <property type="evidence" value="ECO:0007669"/>
    <property type="project" value="UniProtKB-EC"/>
</dbReference>
<evidence type="ECO:0000256" key="10">
    <source>
        <dbReference type="SAM" id="SignalP"/>
    </source>
</evidence>
<dbReference type="PROSITE" id="PS51387">
    <property type="entry name" value="FAD_PCMH"/>
    <property type="match status" value="2"/>
</dbReference>
<evidence type="ECO:0000256" key="5">
    <source>
        <dbReference type="ARBA" id="ARBA00011928"/>
    </source>
</evidence>
<evidence type="ECO:0000256" key="3">
    <source>
        <dbReference type="ARBA" id="ARBA00005466"/>
    </source>
</evidence>
<keyword evidence="7" id="KW-0274">FAD</keyword>
<dbReference type="PROSITE" id="PS00862">
    <property type="entry name" value="OX2_COVAL_FAD"/>
    <property type="match status" value="2"/>
</dbReference>
<dbReference type="GO" id="GO:0005576">
    <property type="term" value="C:extracellular region"/>
    <property type="evidence" value="ECO:0007669"/>
    <property type="project" value="UniProtKB-SubCell"/>
</dbReference>
<evidence type="ECO:0000256" key="4">
    <source>
        <dbReference type="ARBA" id="ARBA00011245"/>
    </source>
</evidence>
<dbReference type="AlphaFoldDB" id="A0A0E0IYA7"/>
<sequence>MAARCSIAFMVMASCLSVVVSGGLPGDLFAHSVASKLRVDRDTTARASSDFGRIVAAAPEAVLHPATPADIAELVRFSASSPSPFPVAPRGQGHSARGQSLAPGGVVVDMRALAARRGRVNVSAGGAGAAPYVDAGGEQLWADVLRATLEHGLAPRVWTDYLRITVAGTLSNAGIGGQAFRHGPQITNVLELDVITGRGDMVTCSRDKEPDLFFAVLGGLGQFGIITRARIGLEPAPKRVRWVRLAYSDVVTFTKDQELLISKRASEAGFDYVEGQVQLNRTLTEGPKSTPFFSRFNIDRLVGLASESVSGVIYFIEGAMYYNESTTASVDQKLTSVLEQLSFDKCFVFTKDVSYVQFLDRVREEERILRSIGMWDVPHPWLNLFVPQSRILDFDTGVLKGVFVGANPVGVILMYPMNRNMWDDRMTAVSGNDDMFYVVGLLRSAVVPGDVERLERENEAVLAFCDNEGIGCKQYLPHYASQDEWRSHFGAKWSRVTELKVKYDPYGILSPGQRIFSSLTPMALVAMCSIAFMIMASCLSVVVSGGLPGDLFALSVASKLRVDRNSTARASSDFGRIVAAAPEAVLHPATPADIAELVRFSASSPSPFPVAPRGQGHSARGQSLAPGGVVVDMRALASRRGRVNVSAGAAPYVDAGGEQLWVDVLRATLEHGLAPRVWTDYLRITVAGTLSNAGIGGQAFRHGPQIANVLELDVITGTGDMVTCSRDKDSDLFFAVLGGLGQFGIITRARIGLMPAPKRVRWVRLAYSDVATFTKDQELLISKRASEAGFDYVEGQVQLNRTLTEGPKSTPFFSSSDIGRLAGLASKSESGVIYVIECAMYYNESTSTTMDQKLESILGQLSFEEGFVFTKDVRYVQFLDRVREEERVLRSIGMWDVPHPWLNLFVPRSRILDFDAGVFKGVFAGANPVGVILMYPMNRNMWDDRMMAVASDNDVFYAVGLLRSAVVVDDVERLEKENEAVLAFCHNEDIECKQYLPYYTSQDGWQRHFGAKWSRVADLKAKYDPHRILSPGQRIFSSPASMVVASM</sequence>
<name>A0A0E0IYA7_ORYNI</name>
<dbReference type="InterPro" id="IPR016167">
    <property type="entry name" value="FAD-bd_PCMH_sub1"/>
</dbReference>
<dbReference type="Gene3D" id="3.40.462.10">
    <property type="entry name" value="FAD-linked oxidases, C-terminal domain"/>
    <property type="match status" value="2"/>
</dbReference>
<comment type="similarity">
    <text evidence="3">Belongs to the oxygen-dependent FAD-linked oxidoreductase family.</text>
</comment>
<dbReference type="InterPro" id="IPR016166">
    <property type="entry name" value="FAD-bd_PCMH"/>
</dbReference>
<evidence type="ECO:0000313" key="12">
    <source>
        <dbReference type="EnsemblPlants" id="ONIVA11G03250.1"/>
    </source>
</evidence>
<proteinExistence type="inferred from homology"/>